<keyword evidence="3" id="KW-1185">Reference proteome</keyword>
<accession>A0A2Z7BFC8</accession>
<dbReference type="Proteomes" id="UP000250235">
    <property type="component" value="Unassembled WGS sequence"/>
</dbReference>
<protein>
    <submittedName>
        <fullName evidence="2">Uncharacterized protein</fullName>
    </submittedName>
</protein>
<feature type="region of interest" description="Disordered" evidence="1">
    <location>
        <begin position="56"/>
        <end position="102"/>
    </location>
</feature>
<evidence type="ECO:0000256" key="1">
    <source>
        <dbReference type="SAM" id="MobiDB-lite"/>
    </source>
</evidence>
<evidence type="ECO:0000313" key="2">
    <source>
        <dbReference type="EMBL" id="KZV33134.1"/>
    </source>
</evidence>
<sequence length="158" mass="18293">MQHHLDYGFLPKTQPDLNPAVHVSLYRRSKYNIMRIFVSFRIVDFTLGPDLRTEQLTQSPAYDTKIGKSPEGSPQDRDSPEASLPSREYLPRTLSRRDEESCPSKRIPRIVEDIRQNILFHRLSPSINTRHRGEAQSSPQLPDATEILDVIVFARRLR</sequence>
<reference evidence="2 3" key="1">
    <citation type="journal article" date="2015" name="Proc. Natl. Acad. Sci. U.S.A.">
        <title>The resurrection genome of Boea hygrometrica: A blueprint for survival of dehydration.</title>
        <authorList>
            <person name="Xiao L."/>
            <person name="Yang G."/>
            <person name="Zhang L."/>
            <person name="Yang X."/>
            <person name="Zhao S."/>
            <person name="Ji Z."/>
            <person name="Zhou Q."/>
            <person name="Hu M."/>
            <person name="Wang Y."/>
            <person name="Chen M."/>
            <person name="Xu Y."/>
            <person name="Jin H."/>
            <person name="Xiao X."/>
            <person name="Hu G."/>
            <person name="Bao F."/>
            <person name="Hu Y."/>
            <person name="Wan P."/>
            <person name="Li L."/>
            <person name="Deng X."/>
            <person name="Kuang T."/>
            <person name="Xiang C."/>
            <person name="Zhu J.K."/>
            <person name="Oliver M.J."/>
            <person name="He Y."/>
        </authorList>
    </citation>
    <scope>NUCLEOTIDE SEQUENCE [LARGE SCALE GENOMIC DNA]</scope>
    <source>
        <strain evidence="3">cv. XS01</strain>
    </source>
</reference>
<gene>
    <name evidence="2" type="ORF">F511_18150</name>
</gene>
<dbReference type="EMBL" id="KV006333">
    <property type="protein sequence ID" value="KZV33134.1"/>
    <property type="molecule type" value="Genomic_DNA"/>
</dbReference>
<name>A0A2Z7BFC8_9LAMI</name>
<dbReference type="AlphaFoldDB" id="A0A2Z7BFC8"/>
<organism evidence="2 3">
    <name type="scientific">Dorcoceras hygrometricum</name>
    <dbReference type="NCBI Taxonomy" id="472368"/>
    <lineage>
        <taxon>Eukaryota</taxon>
        <taxon>Viridiplantae</taxon>
        <taxon>Streptophyta</taxon>
        <taxon>Embryophyta</taxon>
        <taxon>Tracheophyta</taxon>
        <taxon>Spermatophyta</taxon>
        <taxon>Magnoliopsida</taxon>
        <taxon>eudicotyledons</taxon>
        <taxon>Gunneridae</taxon>
        <taxon>Pentapetalae</taxon>
        <taxon>asterids</taxon>
        <taxon>lamiids</taxon>
        <taxon>Lamiales</taxon>
        <taxon>Gesneriaceae</taxon>
        <taxon>Didymocarpoideae</taxon>
        <taxon>Trichosporeae</taxon>
        <taxon>Loxocarpinae</taxon>
        <taxon>Dorcoceras</taxon>
    </lineage>
</organism>
<evidence type="ECO:0000313" key="3">
    <source>
        <dbReference type="Proteomes" id="UP000250235"/>
    </source>
</evidence>
<proteinExistence type="predicted"/>